<comment type="caution">
    <text evidence="2">The sequence shown here is derived from an EMBL/GenBank/DDBJ whole genome shotgun (WGS) entry which is preliminary data.</text>
</comment>
<feature type="compositionally biased region" description="Basic and acidic residues" evidence="1">
    <location>
        <begin position="337"/>
        <end position="357"/>
    </location>
</feature>
<name>A0A9N8HSF8_9STRA</name>
<gene>
    <name evidence="2" type="ORF">SEMRO_1164_G248020.1</name>
</gene>
<feature type="region of interest" description="Disordered" evidence="1">
    <location>
        <begin position="51"/>
        <end position="100"/>
    </location>
</feature>
<evidence type="ECO:0000313" key="2">
    <source>
        <dbReference type="EMBL" id="CAB9521098.1"/>
    </source>
</evidence>
<protein>
    <submittedName>
        <fullName evidence="2">Uncharacterized protein</fullName>
    </submittedName>
</protein>
<feature type="compositionally biased region" description="Basic and acidic residues" evidence="1">
    <location>
        <begin position="279"/>
        <end position="292"/>
    </location>
</feature>
<feature type="region of interest" description="Disordered" evidence="1">
    <location>
        <begin position="646"/>
        <end position="672"/>
    </location>
</feature>
<feature type="region of interest" description="Disordered" evidence="1">
    <location>
        <begin position="115"/>
        <end position="419"/>
    </location>
</feature>
<feature type="compositionally biased region" description="Polar residues" evidence="1">
    <location>
        <begin position="661"/>
        <end position="672"/>
    </location>
</feature>
<proteinExistence type="predicted"/>
<sequence>MAGTSTTSTSSNTMADTTSSASTEHNNDHGKPLMATHVFLNQDAKSFFEFARSNDSSEREDSSRASLYMGDEIDSDSDDSNDSDGSDLATDDSASEFDLDEADLRAIVNAVAVVEGTEPDDDSDHIVSSDVVQHDNHKLDEPTSDEIVRSSDSVKRERPKRDELSTCSEHAKHERSVPKCFARRIDSLSGSEHGTKATKGIAAEKQPAKSHMLPPRNASDGRLRKMRKPFDAAQRTRSVSCKRSGDSASRRMRQSTSPRPTRPSRGHGETKGSYKSRSKSREHGSPRTEQTKTRASGGSRRRRTVRTDQTYEGKASPRPRSSSLNKVPRLATSSRPSEGRESANRRRRADRTNESPKGRGSRPRSSSMTKFPGPETSNRRKPSVSPVRGGTSPMPRTRARGGTRKSFNSRMAGQLASRLDDMAQLDGTEEEEEEEEEVDIPDISCDMAQEQEKPLETEEVMFEKSMAVLTSGFLATTKIVSKSTGKIGKEVVKGTNGIVNATGMVVSKSTGIGKDVMMGTVHATGMVVSKSTGIGKDVMMGTVHATGMVVSKSTGIGKDVMMGTVHATGKVVSKSTGIGKDVMMGTVHATGKVVSKSTGIGKDVMKGTVNVTGNIVKKTGKVVVKGTGKAVSETGKIVGDVSKLLSGESEGAESTEDDQSRSTMHLLSTAAA</sequence>
<organism evidence="2 3">
    <name type="scientific">Seminavis robusta</name>
    <dbReference type="NCBI Taxonomy" id="568900"/>
    <lineage>
        <taxon>Eukaryota</taxon>
        <taxon>Sar</taxon>
        <taxon>Stramenopiles</taxon>
        <taxon>Ochrophyta</taxon>
        <taxon>Bacillariophyta</taxon>
        <taxon>Bacillariophyceae</taxon>
        <taxon>Bacillariophycidae</taxon>
        <taxon>Naviculales</taxon>
        <taxon>Naviculaceae</taxon>
        <taxon>Seminavis</taxon>
    </lineage>
</organism>
<dbReference type="EMBL" id="CAICTM010001162">
    <property type="protein sequence ID" value="CAB9521098.1"/>
    <property type="molecule type" value="Genomic_DNA"/>
</dbReference>
<feature type="compositionally biased region" description="Low complexity" evidence="1">
    <location>
        <begin position="1"/>
        <end position="23"/>
    </location>
</feature>
<accession>A0A9N8HSF8</accession>
<feature type="region of interest" description="Disordered" evidence="1">
    <location>
        <begin position="1"/>
        <end position="36"/>
    </location>
</feature>
<evidence type="ECO:0000256" key="1">
    <source>
        <dbReference type="SAM" id="MobiDB-lite"/>
    </source>
</evidence>
<feature type="compositionally biased region" description="Polar residues" evidence="1">
    <location>
        <begin position="319"/>
        <end position="336"/>
    </location>
</feature>
<keyword evidence="3" id="KW-1185">Reference proteome</keyword>
<evidence type="ECO:0000313" key="3">
    <source>
        <dbReference type="Proteomes" id="UP001153069"/>
    </source>
</evidence>
<dbReference type="Proteomes" id="UP001153069">
    <property type="component" value="Unassembled WGS sequence"/>
</dbReference>
<dbReference type="AlphaFoldDB" id="A0A9N8HSF8"/>
<reference evidence="2" key="1">
    <citation type="submission" date="2020-06" db="EMBL/GenBank/DDBJ databases">
        <authorList>
            <consortium name="Plant Systems Biology data submission"/>
        </authorList>
    </citation>
    <scope>NUCLEOTIDE SEQUENCE</scope>
    <source>
        <strain evidence="2">D6</strain>
    </source>
</reference>
<feature type="compositionally biased region" description="Acidic residues" evidence="1">
    <location>
        <begin position="71"/>
        <end position="100"/>
    </location>
</feature>
<feature type="compositionally biased region" description="Basic and acidic residues" evidence="1">
    <location>
        <begin position="124"/>
        <end position="177"/>
    </location>
</feature>